<reference evidence="2 3" key="1">
    <citation type="submission" date="2020-08" db="EMBL/GenBank/DDBJ databases">
        <title>Genomic Encyclopedia of Type Strains, Phase IV (KMG-V): Genome sequencing to study the core and pangenomes of soil and plant-associated prokaryotes.</title>
        <authorList>
            <person name="Whitman W."/>
        </authorList>
    </citation>
    <scope>NUCLEOTIDE SEQUENCE [LARGE SCALE GENOMIC DNA]</scope>
    <source>
        <strain evidence="2 3">SEMIA 4034</strain>
    </source>
</reference>
<dbReference type="RefSeq" id="WP_183919062.1">
    <property type="nucleotide sequence ID" value="NZ_JACHBB010000010.1"/>
</dbReference>
<gene>
    <name evidence="2" type="ORF">GGI59_004812</name>
</gene>
<evidence type="ECO:0000313" key="2">
    <source>
        <dbReference type="EMBL" id="MBB5563120.1"/>
    </source>
</evidence>
<name>A0A7W8XHU6_9HYPH</name>
<dbReference type="InterPro" id="IPR032710">
    <property type="entry name" value="NTF2-like_dom_sf"/>
</dbReference>
<protein>
    <recommendedName>
        <fullName evidence="1">SnoaL-like domain-containing protein</fullName>
    </recommendedName>
</protein>
<sequence length="139" mass="15149">MIKALFMSEQRETSQDALPRPVADYVTAYNLKDIDRMVEQLDGGVSFLHVMSGETTHALKGRDAFAELARSSASMFKSRRQKVVSSSTRDGRTVLHVQFNGVIASDLANGWVAGQEIDVSGVSIFTVAGEKITEIIDVA</sequence>
<evidence type="ECO:0000313" key="3">
    <source>
        <dbReference type="Proteomes" id="UP000528824"/>
    </source>
</evidence>
<comment type="caution">
    <text evidence="2">The sequence shown here is derived from an EMBL/GenBank/DDBJ whole genome shotgun (WGS) entry which is preliminary data.</text>
</comment>
<dbReference type="SUPFAM" id="SSF54427">
    <property type="entry name" value="NTF2-like"/>
    <property type="match status" value="1"/>
</dbReference>
<dbReference type="Proteomes" id="UP000528824">
    <property type="component" value="Unassembled WGS sequence"/>
</dbReference>
<proteinExistence type="predicted"/>
<dbReference type="Pfam" id="PF12680">
    <property type="entry name" value="SnoaL_2"/>
    <property type="match status" value="1"/>
</dbReference>
<evidence type="ECO:0000259" key="1">
    <source>
        <dbReference type="Pfam" id="PF12680"/>
    </source>
</evidence>
<feature type="domain" description="SnoaL-like" evidence="1">
    <location>
        <begin position="22"/>
        <end position="135"/>
    </location>
</feature>
<accession>A0A7W8XHU6</accession>
<organism evidence="2 3">
    <name type="scientific">Rhizobium lentis</name>
    <dbReference type="NCBI Taxonomy" id="1138194"/>
    <lineage>
        <taxon>Bacteria</taxon>
        <taxon>Pseudomonadati</taxon>
        <taxon>Pseudomonadota</taxon>
        <taxon>Alphaproteobacteria</taxon>
        <taxon>Hyphomicrobiales</taxon>
        <taxon>Rhizobiaceae</taxon>
        <taxon>Rhizobium/Agrobacterium group</taxon>
        <taxon>Rhizobium</taxon>
    </lineage>
</organism>
<dbReference type="InterPro" id="IPR037401">
    <property type="entry name" value="SnoaL-like"/>
</dbReference>
<dbReference type="AlphaFoldDB" id="A0A7W8XHU6"/>
<dbReference type="EMBL" id="JACHBC010000011">
    <property type="protein sequence ID" value="MBB5563120.1"/>
    <property type="molecule type" value="Genomic_DNA"/>
</dbReference>
<keyword evidence="3" id="KW-1185">Reference proteome</keyword>
<dbReference type="Gene3D" id="3.10.450.50">
    <property type="match status" value="1"/>
</dbReference>